<evidence type="ECO:0000256" key="1">
    <source>
        <dbReference type="ARBA" id="ARBA00023015"/>
    </source>
</evidence>
<keyword evidence="3" id="KW-0804">Transcription</keyword>
<accession>A0A495MAW8</accession>
<dbReference type="InterPro" id="IPR009057">
    <property type="entry name" value="Homeodomain-like_sf"/>
</dbReference>
<dbReference type="Gene3D" id="1.10.10.60">
    <property type="entry name" value="Homeodomain-like"/>
    <property type="match status" value="1"/>
</dbReference>
<organism evidence="5 6">
    <name type="scientific">Flavobacterium endophyticum</name>
    <dbReference type="NCBI Taxonomy" id="1540163"/>
    <lineage>
        <taxon>Bacteria</taxon>
        <taxon>Pseudomonadati</taxon>
        <taxon>Bacteroidota</taxon>
        <taxon>Flavobacteriia</taxon>
        <taxon>Flavobacteriales</taxon>
        <taxon>Flavobacteriaceae</taxon>
        <taxon>Flavobacterium</taxon>
    </lineage>
</organism>
<evidence type="ECO:0000256" key="2">
    <source>
        <dbReference type="ARBA" id="ARBA00023125"/>
    </source>
</evidence>
<dbReference type="InterPro" id="IPR018060">
    <property type="entry name" value="HTH_AraC"/>
</dbReference>
<keyword evidence="2 5" id="KW-0238">DNA-binding</keyword>
<dbReference type="AlphaFoldDB" id="A0A495MAW8"/>
<dbReference type="Pfam" id="PF12833">
    <property type="entry name" value="HTH_18"/>
    <property type="match status" value="1"/>
</dbReference>
<protein>
    <submittedName>
        <fullName evidence="5">AraC-like DNA-binding protein</fullName>
    </submittedName>
</protein>
<dbReference type="PANTHER" id="PTHR43280">
    <property type="entry name" value="ARAC-FAMILY TRANSCRIPTIONAL REGULATOR"/>
    <property type="match status" value="1"/>
</dbReference>
<dbReference type="PRINTS" id="PR00032">
    <property type="entry name" value="HTHARAC"/>
</dbReference>
<dbReference type="RefSeq" id="WP_121376363.1">
    <property type="nucleotide sequence ID" value="NZ_RBLC01000002.1"/>
</dbReference>
<dbReference type="InterPro" id="IPR037923">
    <property type="entry name" value="HTH-like"/>
</dbReference>
<sequence>MNPKPKILLHKDELKSIGIDIKSLSLLTDVTHPAHRDDHFMFIIQAKGTSTWELDFNTITLEPNSLCYVAPGQVHRNISSEKPEGWLFFVDPSFALQQYREVFDTFLNSNQYLLLDKNEDLFELVAMLQKWLESGEALLKAQMLTSLTKTIVGWIAQKILTTNEKRIDFEGSKYVITAKFKQLIQQKFREYKQVKEYADFLNITPLYLNEAIKKITGFAASYWIHQEIILEAKRLLQYTDLNITAVAYELGYDDYAYFSRFFKKNTGTTPLHFRNRKP</sequence>
<keyword evidence="1" id="KW-0805">Transcription regulation</keyword>
<dbReference type="OrthoDB" id="1096411at2"/>
<dbReference type="SUPFAM" id="SSF51215">
    <property type="entry name" value="Regulatory protein AraC"/>
    <property type="match status" value="1"/>
</dbReference>
<gene>
    <name evidence="5" type="ORF">CLV94_2041</name>
</gene>
<dbReference type="SMART" id="SM00342">
    <property type="entry name" value="HTH_ARAC"/>
    <property type="match status" value="1"/>
</dbReference>
<dbReference type="Pfam" id="PF02311">
    <property type="entry name" value="AraC_binding"/>
    <property type="match status" value="1"/>
</dbReference>
<dbReference type="PANTHER" id="PTHR43280:SF32">
    <property type="entry name" value="TRANSCRIPTIONAL REGULATORY PROTEIN"/>
    <property type="match status" value="1"/>
</dbReference>
<dbReference type="Proteomes" id="UP000277579">
    <property type="component" value="Unassembled WGS sequence"/>
</dbReference>
<name>A0A495MAW8_9FLAO</name>
<evidence type="ECO:0000313" key="6">
    <source>
        <dbReference type="Proteomes" id="UP000277579"/>
    </source>
</evidence>
<dbReference type="GO" id="GO:0003700">
    <property type="term" value="F:DNA-binding transcription factor activity"/>
    <property type="evidence" value="ECO:0007669"/>
    <property type="project" value="InterPro"/>
</dbReference>
<proteinExistence type="predicted"/>
<evidence type="ECO:0000256" key="3">
    <source>
        <dbReference type="ARBA" id="ARBA00023163"/>
    </source>
</evidence>
<dbReference type="InterPro" id="IPR020449">
    <property type="entry name" value="Tscrpt_reg_AraC-type_HTH"/>
</dbReference>
<dbReference type="InterPro" id="IPR003313">
    <property type="entry name" value="AraC-bd"/>
</dbReference>
<evidence type="ECO:0000313" key="5">
    <source>
        <dbReference type="EMBL" id="RKS23137.1"/>
    </source>
</evidence>
<feature type="domain" description="HTH araC/xylS-type" evidence="4">
    <location>
        <begin position="178"/>
        <end position="276"/>
    </location>
</feature>
<dbReference type="GO" id="GO:0043565">
    <property type="term" value="F:sequence-specific DNA binding"/>
    <property type="evidence" value="ECO:0007669"/>
    <property type="project" value="InterPro"/>
</dbReference>
<keyword evidence="6" id="KW-1185">Reference proteome</keyword>
<comment type="caution">
    <text evidence="5">The sequence shown here is derived from an EMBL/GenBank/DDBJ whole genome shotgun (WGS) entry which is preliminary data.</text>
</comment>
<dbReference type="SUPFAM" id="SSF46689">
    <property type="entry name" value="Homeodomain-like"/>
    <property type="match status" value="1"/>
</dbReference>
<dbReference type="EMBL" id="RBLC01000002">
    <property type="protein sequence ID" value="RKS23137.1"/>
    <property type="molecule type" value="Genomic_DNA"/>
</dbReference>
<evidence type="ECO:0000259" key="4">
    <source>
        <dbReference type="PROSITE" id="PS01124"/>
    </source>
</evidence>
<reference evidence="5 6" key="1">
    <citation type="submission" date="2018-10" db="EMBL/GenBank/DDBJ databases">
        <title>Genomic Encyclopedia of Archaeal and Bacterial Type Strains, Phase II (KMG-II): from individual species to whole genera.</title>
        <authorList>
            <person name="Goeker M."/>
        </authorList>
    </citation>
    <scope>NUCLEOTIDE SEQUENCE [LARGE SCALE GENOMIC DNA]</scope>
    <source>
        <strain evidence="5 6">DSM 29537</strain>
    </source>
</reference>
<dbReference type="PROSITE" id="PS01124">
    <property type="entry name" value="HTH_ARAC_FAMILY_2"/>
    <property type="match status" value="1"/>
</dbReference>